<dbReference type="GO" id="GO:0003700">
    <property type="term" value="F:DNA-binding transcription factor activity"/>
    <property type="evidence" value="ECO:0007669"/>
    <property type="project" value="InterPro"/>
</dbReference>
<gene>
    <name evidence="6" type="ORF">SAPIO_CDS6017</name>
</gene>
<dbReference type="AlphaFoldDB" id="A0A084G5X4"/>
<accession>A0A084G5X4</accession>
<dbReference type="HOGENOM" id="CLU_108089_0_0_1"/>
<dbReference type="GO" id="GO:0005634">
    <property type="term" value="C:nucleus"/>
    <property type="evidence" value="ECO:0007669"/>
    <property type="project" value="UniProtKB-SubCell"/>
</dbReference>
<dbReference type="Pfam" id="PF00447">
    <property type="entry name" value="HSF_DNA-bind"/>
    <property type="match status" value="1"/>
</dbReference>
<proteinExistence type="predicted"/>
<evidence type="ECO:0000256" key="2">
    <source>
        <dbReference type="ARBA" id="ARBA00023125"/>
    </source>
</evidence>
<feature type="domain" description="HSF-type DNA-binding" evidence="5">
    <location>
        <begin position="149"/>
        <end position="187"/>
    </location>
</feature>
<evidence type="ECO:0000256" key="4">
    <source>
        <dbReference type="SAM" id="MobiDB-lite"/>
    </source>
</evidence>
<dbReference type="EMBL" id="JOWA01000099">
    <property type="protein sequence ID" value="KEZ42736.1"/>
    <property type="molecule type" value="Genomic_DNA"/>
</dbReference>
<dbReference type="RefSeq" id="XP_016642535.1">
    <property type="nucleotide sequence ID" value="XM_016788219.1"/>
</dbReference>
<dbReference type="KEGG" id="sapo:SAPIO_CDS6017"/>
<dbReference type="Gene3D" id="1.10.10.10">
    <property type="entry name" value="Winged helix-like DNA-binding domain superfamily/Winged helix DNA-binding domain"/>
    <property type="match status" value="1"/>
</dbReference>
<dbReference type="InterPro" id="IPR036388">
    <property type="entry name" value="WH-like_DNA-bd_sf"/>
</dbReference>
<dbReference type="InterPro" id="IPR000232">
    <property type="entry name" value="HSF_DNA-bd"/>
</dbReference>
<evidence type="ECO:0000313" key="7">
    <source>
        <dbReference type="Proteomes" id="UP000028545"/>
    </source>
</evidence>
<organism evidence="6 7">
    <name type="scientific">Pseudallescheria apiosperma</name>
    <name type="common">Scedosporium apiospermum</name>
    <dbReference type="NCBI Taxonomy" id="563466"/>
    <lineage>
        <taxon>Eukaryota</taxon>
        <taxon>Fungi</taxon>
        <taxon>Dikarya</taxon>
        <taxon>Ascomycota</taxon>
        <taxon>Pezizomycotina</taxon>
        <taxon>Sordariomycetes</taxon>
        <taxon>Hypocreomycetidae</taxon>
        <taxon>Microascales</taxon>
        <taxon>Microascaceae</taxon>
        <taxon>Scedosporium</taxon>
    </lineage>
</organism>
<dbReference type="OrthoDB" id="5241522at2759"/>
<comment type="caution">
    <text evidence="6">The sequence shown here is derived from an EMBL/GenBank/DDBJ whole genome shotgun (WGS) entry which is preliminary data.</text>
</comment>
<keyword evidence="2" id="KW-0238">DNA-binding</keyword>
<dbReference type="OMA" id="PVAHNGI"/>
<keyword evidence="7" id="KW-1185">Reference proteome</keyword>
<sequence>MAAVAETPQRPATLADCSDDHITSRIVPIPTPKIQMTAPSPGEPMEISSPTKPFAKMASSAGASPTSSGPVAHNGIVNANASAHARSTSADDANANANGAAPTSTPTSSEKKPIPSADQSALSNPSSMPAPPAAAAAAVHQPKIVQTAFIHKLYNMLEDQSIQHLISWSPSAESFVMSPTADFSKVLAYDVLTPPDFLAAQ</sequence>
<feature type="region of interest" description="Disordered" evidence="4">
    <location>
        <begin position="1"/>
        <end position="134"/>
    </location>
</feature>
<protein>
    <recommendedName>
        <fullName evidence="5">HSF-type DNA-binding domain-containing protein</fullName>
    </recommendedName>
</protein>
<dbReference type="SUPFAM" id="SSF46785">
    <property type="entry name" value="Winged helix' DNA-binding domain"/>
    <property type="match status" value="1"/>
</dbReference>
<evidence type="ECO:0000259" key="5">
    <source>
        <dbReference type="Pfam" id="PF00447"/>
    </source>
</evidence>
<name>A0A084G5X4_PSEDA</name>
<evidence type="ECO:0000256" key="3">
    <source>
        <dbReference type="ARBA" id="ARBA00023242"/>
    </source>
</evidence>
<feature type="compositionally biased region" description="Low complexity" evidence="4">
    <location>
        <begin position="58"/>
        <end position="72"/>
    </location>
</feature>
<dbReference type="GeneID" id="27725089"/>
<evidence type="ECO:0000313" key="6">
    <source>
        <dbReference type="EMBL" id="KEZ42736.1"/>
    </source>
</evidence>
<dbReference type="VEuPathDB" id="FungiDB:SAPIO_CDS6017"/>
<dbReference type="Proteomes" id="UP000028545">
    <property type="component" value="Unassembled WGS sequence"/>
</dbReference>
<comment type="subcellular location">
    <subcellularLocation>
        <location evidence="1">Nucleus</location>
    </subcellularLocation>
</comment>
<dbReference type="GO" id="GO:0043565">
    <property type="term" value="F:sequence-specific DNA binding"/>
    <property type="evidence" value="ECO:0007669"/>
    <property type="project" value="InterPro"/>
</dbReference>
<evidence type="ECO:0000256" key="1">
    <source>
        <dbReference type="ARBA" id="ARBA00004123"/>
    </source>
</evidence>
<reference evidence="6 7" key="1">
    <citation type="journal article" date="2014" name="Genome Announc.">
        <title>Draft genome sequence of the pathogenic fungus Scedosporium apiospermum.</title>
        <authorList>
            <person name="Vandeputte P."/>
            <person name="Ghamrawi S."/>
            <person name="Rechenmann M."/>
            <person name="Iltis A."/>
            <person name="Giraud S."/>
            <person name="Fleury M."/>
            <person name="Thornton C."/>
            <person name="Delhaes L."/>
            <person name="Meyer W."/>
            <person name="Papon N."/>
            <person name="Bouchara J.P."/>
        </authorList>
    </citation>
    <scope>NUCLEOTIDE SEQUENCE [LARGE SCALE GENOMIC DNA]</scope>
    <source>
        <strain evidence="6 7">IHEM 14462</strain>
    </source>
</reference>
<feature type="compositionally biased region" description="Low complexity" evidence="4">
    <location>
        <begin position="87"/>
        <end position="108"/>
    </location>
</feature>
<keyword evidence="3" id="KW-0539">Nucleus</keyword>
<dbReference type="InterPro" id="IPR036390">
    <property type="entry name" value="WH_DNA-bd_sf"/>
</dbReference>
<feature type="compositionally biased region" description="Low complexity" evidence="4">
    <location>
        <begin position="120"/>
        <end position="134"/>
    </location>
</feature>